<dbReference type="InterPro" id="IPR008979">
    <property type="entry name" value="Galactose-bd-like_sf"/>
</dbReference>
<dbReference type="EC" id="4.2.2.23" evidence="4"/>
<dbReference type="Pfam" id="PF14686">
    <property type="entry name" value="fn3_3"/>
    <property type="match status" value="1"/>
</dbReference>
<dbReference type="Gene3D" id="2.60.120.260">
    <property type="entry name" value="Galactose-binding domain-like"/>
    <property type="match status" value="1"/>
</dbReference>
<comment type="catalytic activity">
    <reaction evidence="1">
        <text>Endotype eliminative cleavage of L-alpha-rhamnopyranosyl-(1-&gt;4)-alpha-D-galactopyranosyluronic acid bonds of rhamnogalacturonan I domains in ramified hairy regions of pectin leaving L-rhamnopyranose at the reducing end and 4-deoxy-4,5-unsaturated D-galactopyranosyluronic acid at the non-reducing end.</text>
        <dbReference type="EC" id="4.2.2.23"/>
    </reaction>
</comment>
<accession>A0A6A6L553</accession>
<dbReference type="GO" id="GO:0005576">
    <property type="term" value="C:extracellular region"/>
    <property type="evidence" value="ECO:0007669"/>
    <property type="project" value="UniProtKB-SubCell"/>
</dbReference>
<dbReference type="CDD" id="cd10320">
    <property type="entry name" value="RGL4_N"/>
    <property type="match status" value="1"/>
</dbReference>
<evidence type="ECO:0000256" key="1">
    <source>
        <dbReference type="ARBA" id="ARBA00001324"/>
    </source>
</evidence>
<keyword evidence="5" id="KW-0964">Secreted</keyword>
<dbReference type="GO" id="GO:0030246">
    <property type="term" value="F:carbohydrate binding"/>
    <property type="evidence" value="ECO:0007669"/>
    <property type="project" value="InterPro"/>
</dbReference>
<sequence length="811" mass="91177">MELVKSRAAGGETWHGNVQLRVGVEFLRAKWARCICLPGLAGLLSFFGSSLFFLIASSAKTPFRKILRTTNNSSALGVQLEVTKRQRVVIDNGIVQVTFSSPGGDVIGIKYKEIDNVLEIANEDDNRGYWDVVWNRPGDPIIYDKLQGTDFSVIMENEDQVEVSFSKRWSPSMGKSTVPLNVDKRYIVRRGSSGLYLYTILERLEGWPDVDMDQIRVVFKLQNKKFHFMAVSDDRQRVMPTPEDRATGQPLAYPEAVLLTSPINSELRGEVDDKYQYSCEVKDNKVHGWISEDPPVGFWMITPSNEFRVGGPIKQDLTSHVGPTVLNMFTSTHYAGKDLNTEYRNGEPWKKVLGPAYVYLNSISPSEDTQALWEDAKEQMSTEVRSWPYNFPQSEDFPSSHRRGHVLGQLIVRDRYISERLMYASSAYVGLAAPGDVGSWQTEAKGYQFWTKADRKGNFSIKNVRAGNYSLYAWVPGVIGDYKYSVNITIQQGSKIKLGVLIYDPPRTGPTLWEIGVPDRTASEFYVPDTYPTLMNKLYTDHPTDKFRQYGLWERYADLYPKNDVIYNVGVSNHIQDWFFAHVTRGIGNKTYEATTWQIIFELESVNQSGNYTLQVALASATMSELQVRVNDADANRPLFTTGLIGKDNAIARHGIHGYIGSIAFNGVSKWASSAYVDLAAPGEAGSWQFESKVDPLSPWSTNNNMHQPTTWPIIFEVKYVIQNENYTHQVALASATIADIKVRFNKPSGSRAVLRTGQIGRDDAIARHGIHGLYWLCSINVPSSLLLTGTNIIYLSQSKANSPFSGAMYD</sequence>
<keyword evidence="8" id="KW-1133">Transmembrane helix</keyword>
<dbReference type="InterPro" id="IPR013784">
    <property type="entry name" value="Carb-bd-like_fold"/>
</dbReference>
<comment type="similarity">
    <text evidence="3">Belongs to the polysaccharide lyase 4 family.</text>
</comment>
<dbReference type="CDD" id="cd10316">
    <property type="entry name" value="RGL4_M"/>
    <property type="match status" value="1"/>
</dbReference>
<comment type="subcellular location">
    <subcellularLocation>
        <location evidence="2">Secreted</location>
    </subcellularLocation>
</comment>
<proteinExistence type="inferred from homology"/>
<evidence type="ECO:0000259" key="9">
    <source>
        <dbReference type="Pfam" id="PF14683"/>
    </source>
</evidence>
<gene>
    <name evidence="11" type="ORF">GH714_033930</name>
</gene>
<evidence type="ECO:0000259" key="10">
    <source>
        <dbReference type="Pfam" id="PF14686"/>
    </source>
</evidence>
<evidence type="ECO:0000256" key="3">
    <source>
        <dbReference type="ARBA" id="ARBA00010418"/>
    </source>
</evidence>
<dbReference type="InterPro" id="IPR011013">
    <property type="entry name" value="Gal_mutarotase_sf_dom"/>
</dbReference>
<dbReference type="PANTHER" id="PTHR32018">
    <property type="entry name" value="RHAMNOGALACTURONATE LYASE FAMILY PROTEIN"/>
    <property type="match status" value="1"/>
</dbReference>
<evidence type="ECO:0000256" key="2">
    <source>
        <dbReference type="ARBA" id="ARBA00004613"/>
    </source>
</evidence>
<comment type="caution">
    <text evidence="11">The sequence shown here is derived from an EMBL/GenBank/DDBJ whole genome shotgun (WGS) entry which is preliminary data.</text>
</comment>
<dbReference type="FunFam" id="2.60.40.1120:FF:000033">
    <property type="entry name" value="Rhamnogalacturonate lyase B"/>
    <property type="match status" value="1"/>
</dbReference>
<evidence type="ECO:0000256" key="7">
    <source>
        <dbReference type="ARBA" id="ARBA00023239"/>
    </source>
</evidence>
<evidence type="ECO:0000313" key="12">
    <source>
        <dbReference type="Proteomes" id="UP000467840"/>
    </source>
</evidence>
<dbReference type="SUPFAM" id="SSF49452">
    <property type="entry name" value="Starch-binding domain-like"/>
    <property type="match status" value="1"/>
</dbReference>
<dbReference type="GO" id="GO:0005975">
    <property type="term" value="P:carbohydrate metabolic process"/>
    <property type="evidence" value="ECO:0007669"/>
    <property type="project" value="InterPro"/>
</dbReference>
<dbReference type="GO" id="GO:0102210">
    <property type="term" value="F:rhamnogalacturonan endolyase activity"/>
    <property type="evidence" value="ECO:0007669"/>
    <property type="project" value="UniProtKB-EC"/>
</dbReference>
<feature type="domain" description="Rhamnogalacturonan lyase" evidence="9">
    <location>
        <begin position="702"/>
        <end position="811"/>
    </location>
</feature>
<evidence type="ECO:0000313" key="11">
    <source>
        <dbReference type="EMBL" id="KAF2295777.1"/>
    </source>
</evidence>
<feature type="transmembrane region" description="Helical" evidence="8">
    <location>
        <begin position="35"/>
        <end position="56"/>
    </location>
</feature>
<dbReference type="InterPro" id="IPR029411">
    <property type="entry name" value="RG-lyase_III"/>
</dbReference>
<dbReference type="EMBL" id="JAAGAX010000013">
    <property type="protein sequence ID" value="KAF2295777.1"/>
    <property type="molecule type" value="Genomic_DNA"/>
</dbReference>
<reference evidence="11 12" key="1">
    <citation type="journal article" date="2020" name="Mol. Plant">
        <title>The Chromosome-Based Rubber Tree Genome Provides New Insights into Spurge Genome Evolution and Rubber Biosynthesis.</title>
        <authorList>
            <person name="Liu J."/>
            <person name="Shi C."/>
            <person name="Shi C.C."/>
            <person name="Li W."/>
            <person name="Zhang Q.J."/>
            <person name="Zhang Y."/>
            <person name="Li K."/>
            <person name="Lu H.F."/>
            <person name="Shi C."/>
            <person name="Zhu S.T."/>
            <person name="Xiao Z.Y."/>
            <person name="Nan H."/>
            <person name="Yue Y."/>
            <person name="Zhu X.G."/>
            <person name="Wu Y."/>
            <person name="Hong X.N."/>
            <person name="Fan G.Y."/>
            <person name="Tong Y."/>
            <person name="Zhang D."/>
            <person name="Mao C.L."/>
            <person name="Liu Y.L."/>
            <person name="Hao S.J."/>
            <person name="Liu W.Q."/>
            <person name="Lv M.Q."/>
            <person name="Zhang H.B."/>
            <person name="Liu Y."/>
            <person name="Hu-Tang G.R."/>
            <person name="Wang J.P."/>
            <person name="Wang J.H."/>
            <person name="Sun Y.H."/>
            <person name="Ni S.B."/>
            <person name="Chen W.B."/>
            <person name="Zhang X.C."/>
            <person name="Jiao Y.N."/>
            <person name="Eichler E.E."/>
            <person name="Li G.H."/>
            <person name="Liu X."/>
            <person name="Gao L.Z."/>
        </authorList>
    </citation>
    <scope>NUCLEOTIDE SEQUENCE [LARGE SCALE GENOMIC DNA]</scope>
    <source>
        <strain evidence="12">cv. GT1</strain>
        <tissue evidence="11">Leaf</tissue>
    </source>
</reference>
<keyword evidence="8" id="KW-0472">Membrane</keyword>
<dbReference type="InterPro" id="IPR029413">
    <property type="entry name" value="RG-lyase_II"/>
</dbReference>
<dbReference type="AlphaFoldDB" id="A0A6A6L553"/>
<dbReference type="PANTHER" id="PTHR32018:SF6">
    <property type="entry name" value="RHAMNOGALACTURONAN ENDOLYASE"/>
    <property type="match status" value="1"/>
</dbReference>
<name>A0A6A6L553_HEVBR</name>
<dbReference type="Pfam" id="PF06045">
    <property type="entry name" value="Rhamnogal_lyase"/>
    <property type="match status" value="1"/>
</dbReference>
<dbReference type="InterPro" id="IPR010325">
    <property type="entry name" value="Rhamnogal_lyase"/>
</dbReference>
<keyword evidence="6" id="KW-0732">Signal</keyword>
<organism evidence="11 12">
    <name type="scientific">Hevea brasiliensis</name>
    <name type="common">Para rubber tree</name>
    <name type="synonym">Siphonia brasiliensis</name>
    <dbReference type="NCBI Taxonomy" id="3981"/>
    <lineage>
        <taxon>Eukaryota</taxon>
        <taxon>Viridiplantae</taxon>
        <taxon>Streptophyta</taxon>
        <taxon>Embryophyta</taxon>
        <taxon>Tracheophyta</taxon>
        <taxon>Spermatophyta</taxon>
        <taxon>Magnoliopsida</taxon>
        <taxon>eudicotyledons</taxon>
        <taxon>Gunneridae</taxon>
        <taxon>Pentapetalae</taxon>
        <taxon>rosids</taxon>
        <taxon>fabids</taxon>
        <taxon>Malpighiales</taxon>
        <taxon>Euphorbiaceae</taxon>
        <taxon>Crotonoideae</taxon>
        <taxon>Micrandreae</taxon>
        <taxon>Hevea</taxon>
    </lineage>
</organism>
<dbReference type="Pfam" id="PF14683">
    <property type="entry name" value="CBM-like"/>
    <property type="match status" value="2"/>
</dbReference>
<feature type="domain" description="Rhamnogalacturonan lyase" evidence="9">
    <location>
        <begin position="511"/>
        <end position="661"/>
    </location>
</feature>
<evidence type="ECO:0000256" key="5">
    <source>
        <dbReference type="ARBA" id="ARBA00022525"/>
    </source>
</evidence>
<dbReference type="InterPro" id="IPR051850">
    <property type="entry name" value="Polysacch_Lyase_4"/>
</dbReference>
<feature type="domain" description="Rhamnogalacturonan lyase" evidence="10">
    <location>
        <begin position="425"/>
        <end position="498"/>
    </location>
</feature>
<dbReference type="Gene3D" id="2.70.98.10">
    <property type="match status" value="1"/>
</dbReference>
<dbReference type="Proteomes" id="UP000467840">
    <property type="component" value="Chromosome 7"/>
</dbReference>
<dbReference type="SUPFAM" id="SSF74650">
    <property type="entry name" value="Galactose mutarotase-like"/>
    <property type="match status" value="1"/>
</dbReference>
<dbReference type="SUPFAM" id="SSF49785">
    <property type="entry name" value="Galactose-binding domain-like"/>
    <property type="match status" value="2"/>
</dbReference>
<dbReference type="CDD" id="cd10317">
    <property type="entry name" value="RGL4_C"/>
    <property type="match status" value="1"/>
</dbReference>
<evidence type="ECO:0000256" key="6">
    <source>
        <dbReference type="ARBA" id="ARBA00022729"/>
    </source>
</evidence>
<keyword evidence="12" id="KW-1185">Reference proteome</keyword>
<dbReference type="InterPro" id="IPR014718">
    <property type="entry name" value="GH-type_carb-bd"/>
</dbReference>
<evidence type="ECO:0000256" key="4">
    <source>
        <dbReference type="ARBA" id="ARBA00012437"/>
    </source>
</evidence>
<keyword evidence="8" id="KW-0812">Transmembrane</keyword>
<keyword evidence="7" id="KW-0456">Lyase</keyword>
<dbReference type="Gene3D" id="2.60.40.1120">
    <property type="entry name" value="Carboxypeptidase-like, regulatory domain"/>
    <property type="match status" value="1"/>
</dbReference>
<evidence type="ECO:0000256" key="8">
    <source>
        <dbReference type="SAM" id="Phobius"/>
    </source>
</evidence>
<protein>
    <recommendedName>
        <fullName evidence="4">rhamnogalacturonan endolyase</fullName>
        <ecNumber evidence="4">4.2.2.23</ecNumber>
    </recommendedName>
</protein>